<protein>
    <submittedName>
        <fullName evidence="10">Putative ABC transport system permease protein</fullName>
    </submittedName>
</protein>
<keyword evidence="5 7" id="KW-0472">Membrane</keyword>
<keyword evidence="2" id="KW-1003">Cell membrane</keyword>
<feature type="transmembrane region" description="Helical" evidence="7">
    <location>
        <begin position="16"/>
        <end position="36"/>
    </location>
</feature>
<dbReference type="Pfam" id="PF02687">
    <property type="entry name" value="FtsX"/>
    <property type="match status" value="2"/>
</dbReference>
<feature type="transmembrane region" description="Helical" evidence="7">
    <location>
        <begin position="803"/>
        <end position="824"/>
    </location>
</feature>
<dbReference type="OrthoDB" id="9780560at2"/>
<dbReference type="InterPro" id="IPR003838">
    <property type="entry name" value="ABC3_permease_C"/>
</dbReference>
<keyword evidence="3 7" id="KW-0812">Transmembrane</keyword>
<comment type="subcellular location">
    <subcellularLocation>
        <location evidence="1">Cell membrane</location>
        <topology evidence="1">Multi-pass membrane protein</topology>
    </subcellularLocation>
</comment>
<keyword evidence="11" id="KW-1185">Reference proteome</keyword>
<feature type="transmembrane region" description="Helical" evidence="7">
    <location>
        <begin position="358"/>
        <end position="381"/>
    </location>
</feature>
<evidence type="ECO:0000256" key="7">
    <source>
        <dbReference type="SAM" id="Phobius"/>
    </source>
</evidence>
<dbReference type="AlphaFoldDB" id="A0A1G7V7H2"/>
<evidence type="ECO:0000256" key="1">
    <source>
        <dbReference type="ARBA" id="ARBA00004651"/>
    </source>
</evidence>
<proteinExistence type="inferred from homology"/>
<evidence type="ECO:0000259" key="8">
    <source>
        <dbReference type="Pfam" id="PF02687"/>
    </source>
</evidence>
<evidence type="ECO:0000256" key="6">
    <source>
        <dbReference type="ARBA" id="ARBA00038076"/>
    </source>
</evidence>
<feature type="domain" description="ABC3 transporter permease C-terminal" evidence="8">
    <location>
        <begin position="720"/>
        <end position="833"/>
    </location>
</feature>
<feature type="transmembrane region" description="Helical" evidence="7">
    <location>
        <begin position="305"/>
        <end position="338"/>
    </location>
</feature>
<dbReference type="GO" id="GO:0005886">
    <property type="term" value="C:plasma membrane"/>
    <property type="evidence" value="ECO:0007669"/>
    <property type="project" value="UniProtKB-SubCell"/>
</dbReference>
<feature type="transmembrane region" description="Helical" evidence="7">
    <location>
        <begin position="768"/>
        <end position="791"/>
    </location>
</feature>
<feature type="transmembrane region" description="Helical" evidence="7">
    <location>
        <begin position="492"/>
        <end position="511"/>
    </location>
</feature>
<evidence type="ECO:0000313" key="10">
    <source>
        <dbReference type="EMBL" id="SDG55713.1"/>
    </source>
</evidence>
<dbReference type="InterPro" id="IPR025857">
    <property type="entry name" value="MacB_PCD"/>
</dbReference>
<name>A0A1G7V7H2_9ACTN</name>
<evidence type="ECO:0000313" key="11">
    <source>
        <dbReference type="Proteomes" id="UP000198923"/>
    </source>
</evidence>
<dbReference type="RefSeq" id="WP_093169557.1">
    <property type="nucleotide sequence ID" value="NZ_FNCN01000005.1"/>
</dbReference>
<feature type="transmembrane region" description="Helical" evidence="7">
    <location>
        <begin position="713"/>
        <end position="736"/>
    </location>
</feature>
<accession>A0A1G7V7H2</accession>
<feature type="transmembrane region" description="Helical" evidence="7">
    <location>
        <begin position="431"/>
        <end position="454"/>
    </location>
</feature>
<feature type="domain" description="MacB-like periplasmic core" evidence="9">
    <location>
        <begin position="488"/>
        <end position="686"/>
    </location>
</feature>
<comment type="similarity">
    <text evidence="6">Belongs to the ABC-4 integral membrane protein family.</text>
</comment>
<dbReference type="PANTHER" id="PTHR30572:SF4">
    <property type="entry name" value="ABC TRANSPORTER PERMEASE YTRF"/>
    <property type="match status" value="1"/>
</dbReference>
<feature type="domain" description="ABC3 transporter permease C-terminal" evidence="8">
    <location>
        <begin position="264"/>
        <end position="383"/>
    </location>
</feature>
<feature type="transmembrane region" description="Helical" evidence="7">
    <location>
        <begin position="257"/>
        <end position="284"/>
    </location>
</feature>
<evidence type="ECO:0000256" key="4">
    <source>
        <dbReference type="ARBA" id="ARBA00022989"/>
    </source>
</evidence>
<feature type="domain" description="MacB-like periplasmic core" evidence="9">
    <location>
        <begin position="17"/>
        <end position="229"/>
    </location>
</feature>
<evidence type="ECO:0000259" key="9">
    <source>
        <dbReference type="Pfam" id="PF12704"/>
    </source>
</evidence>
<dbReference type="STRING" id="504805.SAMN05421505_105151"/>
<dbReference type="Proteomes" id="UP000198923">
    <property type="component" value="Unassembled WGS sequence"/>
</dbReference>
<dbReference type="GO" id="GO:0022857">
    <property type="term" value="F:transmembrane transporter activity"/>
    <property type="evidence" value="ECO:0007669"/>
    <property type="project" value="TreeGrafter"/>
</dbReference>
<dbReference type="Pfam" id="PF12704">
    <property type="entry name" value="MacB_PCD"/>
    <property type="match status" value="2"/>
</dbReference>
<dbReference type="PANTHER" id="PTHR30572">
    <property type="entry name" value="MEMBRANE COMPONENT OF TRANSPORTER-RELATED"/>
    <property type="match status" value="1"/>
</dbReference>
<organism evidence="10 11">
    <name type="scientific">Sinosporangium album</name>
    <dbReference type="NCBI Taxonomy" id="504805"/>
    <lineage>
        <taxon>Bacteria</taxon>
        <taxon>Bacillati</taxon>
        <taxon>Actinomycetota</taxon>
        <taxon>Actinomycetes</taxon>
        <taxon>Streptosporangiales</taxon>
        <taxon>Streptosporangiaceae</taxon>
        <taxon>Sinosporangium</taxon>
    </lineage>
</organism>
<dbReference type="EMBL" id="FNCN01000005">
    <property type="protein sequence ID" value="SDG55713.1"/>
    <property type="molecule type" value="Genomic_DNA"/>
</dbReference>
<evidence type="ECO:0000256" key="2">
    <source>
        <dbReference type="ARBA" id="ARBA00022475"/>
    </source>
</evidence>
<dbReference type="InterPro" id="IPR050250">
    <property type="entry name" value="Macrolide_Exporter_MacB"/>
</dbReference>
<reference evidence="10 11" key="1">
    <citation type="submission" date="2016-10" db="EMBL/GenBank/DDBJ databases">
        <authorList>
            <person name="de Groot N.N."/>
        </authorList>
    </citation>
    <scope>NUCLEOTIDE SEQUENCE [LARGE SCALE GENOMIC DNA]</scope>
    <source>
        <strain evidence="10 11">CPCC 201354</strain>
    </source>
</reference>
<sequence>MLKTTLAGLRAHKLRLMLTSLAITLGVGFIAGTFVLTDTIKAGFTQSFAAAADKVDVAVLPSGEGTGDGPPAMPADTLAKVRAVDGVAEAVGLDRARTALIGKDGKVVGSHVTTWGIPIIEGDLNRTEIAQGRAPAARGEAVLDESTAKTRGFKVGDTVEVLDLRDQKHRFALVGLFKLGVDQELAYDGAVGYDAATFQAMTGSKEFREINVRAAEGVSPETLRASVAAALGKGAEVLTGEQLVERNAEGNGADIEFITLGLLLFGAVAMLVAALVIYNTFNILVAQRTREMALLRCIGSTRKQVFGSVLLESFAVGLLSSALGLLVGQGLGAVAVTLIDSFGTPMPAGTVSLTPRTILAGLAIGVVVTVLAAVLPARAATRVAPIAALRSQVEESTFRTGVIRLVFTGLFAAAGAAVTAVGVNLLSGHAALFTVAGGGVLVFFAVLISGPVLVKPLSAAAGWLPARLFGVPGRLAVDNSARNPKRAATTTIALTVGVTLMTLISVVGTSAQVSTDARLDRQYPVDYMLAAGGGSEATIPRSVAERLRTKPELGAVVAVRDYPRPVSADGDGDAALYAMTYTGPIKAIVKDLWGEDPGPGQVVVPLDTAEEMKLAAGGTLKIKTRLRGTVTLTVLGTYDPEQLPFSGLVVGDRSFRDYFGSVEDSRVFVKAAEGVALEAARKSVEAAAADLPRVAVTSTTEIRGEFKASIDTFLMILTGLLGLAVLISLLGIANTLSLSVHERTRESALLRALGLTKPQLRRMLSIEAFVLGLIGAVVGVALGLVFGWAAVQTMQEDPLFDVAPLHIAAFIVLSGLAGVVASLLPARRAARASIVNSLASG</sequence>
<feature type="transmembrane region" description="Helical" evidence="7">
    <location>
        <begin position="402"/>
        <end position="425"/>
    </location>
</feature>
<evidence type="ECO:0000256" key="5">
    <source>
        <dbReference type="ARBA" id="ARBA00023136"/>
    </source>
</evidence>
<evidence type="ECO:0000256" key="3">
    <source>
        <dbReference type="ARBA" id="ARBA00022692"/>
    </source>
</evidence>
<gene>
    <name evidence="10" type="ORF">SAMN05421505_105151</name>
</gene>
<keyword evidence="4 7" id="KW-1133">Transmembrane helix</keyword>